<proteinExistence type="predicted"/>
<dbReference type="Proteomes" id="UP000887576">
    <property type="component" value="Unplaced"/>
</dbReference>
<accession>A0AC34QE66</accession>
<name>A0AC34QE66_9BILA</name>
<organism evidence="1 2">
    <name type="scientific">Panagrolaimus sp. JU765</name>
    <dbReference type="NCBI Taxonomy" id="591449"/>
    <lineage>
        <taxon>Eukaryota</taxon>
        <taxon>Metazoa</taxon>
        <taxon>Ecdysozoa</taxon>
        <taxon>Nematoda</taxon>
        <taxon>Chromadorea</taxon>
        <taxon>Rhabditida</taxon>
        <taxon>Tylenchina</taxon>
        <taxon>Panagrolaimomorpha</taxon>
        <taxon>Panagrolaimoidea</taxon>
        <taxon>Panagrolaimidae</taxon>
        <taxon>Panagrolaimus</taxon>
    </lineage>
</organism>
<evidence type="ECO:0000313" key="1">
    <source>
        <dbReference type="Proteomes" id="UP000887576"/>
    </source>
</evidence>
<dbReference type="WBParaSite" id="JU765_v2.g15448.t1">
    <property type="protein sequence ID" value="JU765_v2.g15448.t1"/>
    <property type="gene ID" value="JU765_v2.g15448"/>
</dbReference>
<protein>
    <submittedName>
        <fullName evidence="2">Uncharacterized protein</fullName>
    </submittedName>
</protein>
<reference evidence="2" key="1">
    <citation type="submission" date="2022-11" db="UniProtKB">
        <authorList>
            <consortium name="WormBaseParasite"/>
        </authorList>
    </citation>
    <scope>IDENTIFICATION</scope>
</reference>
<evidence type="ECO:0000313" key="2">
    <source>
        <dbReference type="WBParaSite" id="JU765_v2.g15448.t1"/>
    </source>
</evidence>
<sequence length="103" mass="12054">MSDSKNVERILDVMMQQQQQMQQLINVQNKTLELLMNELMGRKTKTAQSDSVESVEEDDRSTQISNSFKKQDSKKKPSRPCRNCNGMHWDNECPTQRDGKYKK</sequence>